<evidence type="ECO:0000313" key="5">
    <source>
        <dbReference type="EMBL" id="KIM54862.1"/>
    </source>
</evidence>
<dbReference type="GO" id="GO:0016405">
    <property type="term" value="F:CoA-ligase activity"/>
    <property type="evidence" value="ECO:0007669"/>
    <property type="project" value="TreeGrafter"/>
</dbReference>
<dbReference type="InterPro" id="IPR042099">
    <property type="entry name" value="ANL_N_sf"/>
</dbReference>
<dbReference type="GO" id="GO:0019748">
    <property type="term" value="P:secondary metabolic process"/>
    <property type="evidence" value="ECO:0007669"/>
    <property type="project" value="TreeGrafter"/>
</dbReference>
<dbReference type="SUPFAM" id="SSF56801">
    <property type="entry name" value="Acetyl-CoA synthetase-like"/>
    <property type="match status" value="1"/>
</dbReference>
<dbReference type="Gene3D" id="3.30.300.30">
    <property type="match status" value="1"/>
</dbReference>
<dbReference type="InParanoid" id="A0A0C2ZQH4"/>
<evidence type="ECO:0008006" key="7">
    <source>
        <dbReference type="Google" id="ProtNLM"/>
    </source>
</evidence>
<dbReference type="AlphaFoldDB" id="A0A0C2ZQH4"/>
<dbReference type="Pfam" id="PF13193">
    <property type="entry name" value="AMP-binding_C"/>
    <property type="match status" value="1"/>
</dbReference>
<dbReference type="Gene3D" id="3.40.50.12780">
    <property type="entry name" value="N-terminal domain of ligase-like"/>
    <property type="match status" value="1"/>
</dbReference>
<feature type="domain" description="AMP-dependent synthetase/ligase" evidence="3">
    <location>
        <begin position="28"/>
        <end position="436"/>
    </location>
</feature>
<dbReference type="Pfam" id="PF00501">
    <property type="entry name" value="AMP-binding"/>
    <property type="match status" value="1"/>
</dbReference>
<evidence type="ECO:0000313" key="6">
    <source>
        <dbReference type="Proteomes" id="UP000053989"/>
    </source>
</evidence>
<organism evidence="5 6">
    <name type="scientific">Scleroderma citrinum Foug A</name>
    <dbReference type="NCBI Taxonomy" id="1036808"/>
    <lineage>
        <taxon>Eukaryota</taxon>
        <taxon>Fungi</taxon>
        <taxon>Dikarya</taxon>
        <taxon>Basidiomycota</taxon>
        <taxon>Agaricomycotina</taxon>
        <taxon>Agaricomycetes</taxon>
        <taxon>Agaricomycetidae</taxon>
        <taxon>Boletales</taxon>
        <taxon>Sclerodermatineae</taxon>
        <taxon>Sclerodermataceae</taxon>
        <taxon>Scleroderma</taxon>
    </lineage>
</organism>
<sequence length="592" mass="66108">MHHASLLPPLPHVPEQNVHHILLGRRDQQSWPDFTSQVDILTGERRSFREFLERVRDGATALEIGTEHGGLGIRSDNDEVVGILSENCLDYVALIHSLLAITVPFATFSSYSTSFEFQYTIRLSGATRLFVSPTLLHLARDSGLPDDRIYILEGNVEGHTSYPTLVDRVRRNKIARVPVRPAKKDTLAYLVFSSGTTGLPKAVMITHGNLIASTFQYLIFVQEIAKVQDPRVWNGPDGMQVVFNVLPIHHTYGLHIAAFHCFFEPVTVLFLSKWDADTFLDSIPKLVLPQYVVLLHSPYKTQSLYRYHITSLVLVPSLIYQIVHHPRFLSADFTTVQTIRSGAAYLPTQLRERLWSRFPNVERIGGGYGMSESTLAVSIMPAAGMLDGRIKNVPGSIGILVSGIETRVVREDGTLAGINEPGELHVRGSSISPGYWRNEAATKVAFVDGWLRTGDRIRIDSDGVLYFEDRAKDTLKVSGMQVSPMEIENTILDHPDKLVDDVTVAGVSGGRTMDERVPRAWIVLSPAGVQLGVAEATKRIDEWVRECLSRYKWLRGGIAVVDDIPKSPTGKVLRRQLVDKYEAERTTPMTRL</sequence>
<reference evidence="6" key="2">
    <citation type="submission" date="2015-01" db="EMBL/GenBank/DDBJ databases">
        <title>Evolutionary Origins and Diversification of the Mycorrhizal Mutualists.</title>
        <authorList>
            <consortium name="DOE Joint Genome Institute"/>
            <consortium name="Mycorrhizal Genomics Consortium"/>
            <person name="Kohler A."/>
            <person name="Kuo A."/>
            <person name="Nagy L.G."/>
            <person name="Floudas D."/>
            <person name="Copeland A."/>
            <person name="Barry K.W."/>
            <person name="Cichocki N."/>
            <person name="Veneault-Fourrey C."/>
            <person name="LaButti K."/>
            <person name="Lindquist E.A."/>
            <person name="Lipzen A."/>
            <person name="Lundell T."/>
            <person name="Morin E."/>
            <person name="Murat C."/>
            <person name="Riley R."/>
            <person name="Ohm R."/>
            <person name="Sun H."/>
            <person name="Tunlid A."/>
            <person name="Henrissat B."/>
            <person name="Grigoriev I.V."/>
            <person name="Hibbett D.S."/>
            <person name="Martin F."/>
        </authorList>
    </citation>
    <scope>NUCLEOTIDE SEQUENCE [LARGE SCALE GENOMIC DNA]</scope>
    <source>
        <strain evidence="6">Foug A</strain>
    </source>
</reference>
<dbReference type="PROSITE" id="PS00455">
    <property type="entry name" value="AMP_BINDING"/>
    <property type="match status" value="1"/>
</dbReference>
<dbReference type="Proteomes" id="UP000053989">
    <property type="component" value="Unassembled WGS sequence"/>
</dbReference>
<reference evidence="5 6" key="1">
    <citation type="submission" date="2014-04" db="EMBL/GenBank/DDBJ databases">
        <authorList>
            <consortium name="DOE Joint Genome Institute"/>
            <person name="Kuo A."/>
            <person name="Kohler A."/>
            <person name="Nagy L.G."/>
            <person name="Floudas D."/>
            <person name="Copeland A."/>
            <person name="Barry K.W."/>
            <person name="Cichocki N."/>
            <person name="Veneault-Fourrey C."/>
            <person name="LaButti K."/>
            <person name="Lindquist E.A."/>
            <person name="Lipzen A."/>
            <person name="Lundell T."/>
            <person name="Morin E."/>
            <person name="Murat C."/>
            <person name="Sun H."/>
            <person name="Tunlid A."/>
            <person name="Henrissat B."/>
            <person name="Grigoriev I.V."/>
            <person name="Hibbett D.S."/>
            <person name="Martin F."/>
            <person name="Nordberg H.P."/>
            <person name="Cantor M.N."/>
            <person name="Hua S.X."/>
        </authorList>
    </citation>
    <scope>NUCLEOTIDE SEQUENCE [LARGE SCALE GENOMIC DNA]</scope>
    <source>
        <strain evidence="5 6">Foug A</strain>
    </source>
</reference>
<dbReference type="HOGENOM" id="CLU_000022_59_2_1"/>
<protein>
    <recommendedName>
        <fullName evidence="7">AMP-dependent synthetase/ligase domain-containing protein</fullName>
    </recommendedName>
</protein>
<keyword evidence="6" id="KW-1185">Reference proteome</keyword>
<dbReference type="STRING" id="1036808.A0A0C2ZQH4"/>
<accession>A0A0C2ZQH4</accession>
<proteinExistence type="inferred from homology"/>
<comment type="similarity">
    <text evidence="1">Belongs to the ATP-dependent AMP-binding enzyme family.</text>
</comment>
<dbReference type="InterPro" id="IPR025110">
    <property type="entry name" value="AMP-bd_C"/>
</dbReference>
<evidence type="ECO:0000256" key="1">
    <source>
        <dbReference type="ARBA" id="ARBA00006432"/>
    </source>
</evidence>
<dbReference type="EMBL" id="KN822146">
    <property type="protein sequence ID" value="KIM54862.1"/>
    <property type="molecule type" value="Genomic_DNA"/>
</dbReference>
<evidence type="ECO:0000256" key="2">
    <source>
        <dbReference type="ARBA" id="ARBA00022598"/>
    </source>
</evidence>
<feature type="domain" description="AMP-binding enzyme C-terminal" evidence="4">
    <location>
        <begin position="486"/>
        <end position="571"/>
    </location>
</feature>
<dbReference type="InterPro" id="IPR045851">
    <property type="entry name" value="AMP-bd_C_sf"/>
</dbReference>
<gene>
    <name evidence="5" type="ORF">SCLCIDRAFT_1221681</name>
</gene>
<dbReference type="OrthoDB" id="1898221at2759"/>
<keyword evidence="2" id="KW-0436">Ligase</keyword>
<evidence type="ECO:0000259" key="3">
    <source>
        <dbReference type="Pfam" id="PF00501"/>
    </source>
</evidence>
<dbReference type="PANTHER" id="PTHR24096:SF149">
    <property type="entry name" value="AMP-BINDING DOMAIN-CONTAINING PROTEIN-RELATED"/>
    <property type="match status" value="1"/>
</dbReference>
<dbReference type="InterPro" id="IPR020845">
    <property type="entry name" value="AMP-binding_CS"/>
</dbReference>
<dbReference type="InterPro" id="IPR000873">
    <property type="entry name" value="AMP-dep_synth/lig_dom"/>
</dbReference>
<evidence type="ECO:0000259" key="4">
    <source>
        <dbReference type="Pfam" id="PF13193"/>
    </source>
</evidence>
<name>A0A0C2ZQH4_9AGAM</name>
<dbReference type="PANTHER" id="PTHR24096">
    <property type="entry name" value="LONG-CHAIN-FATTY-ACID--COA LIGASE"/>
    <property type="match status" value="1"/>
</dbReference>